<organism evidence="2 3">
    <name type="scientific">Penicillium oxalicum (strain 114-2 / CGMCC 5302)</name>
    <name type="common">Penicillium decumbens</name>
    <dbReference type="NCBI Taxonomy" id="933388"/>
    <lineage>
        <taxon>Eukaryota</taxon>
        <taxon>Fungi</taxon>
        <taxon>Dikarya</taxon>
        <taxon>Ascomycota</taxon>
        <taxon>Pezizomycotina</taxon>
        <taxon>Eurotiomycetes</taxon>
        <taxon>Eurotiomycetidae</taxon>
        <taxon>Eurotiales</taxon>
        <taxon>Aspergillaceae</taxon>
        <taxon>Penicillium</taxon>
    </lineage>
</organism>
<dbReference type="AlphaFoldDB" id="S7ZC25"/>
<feature type="region of interest" description="Disordered" evidence="1">
    <location>
        <begin position="86"/>
        <end position="131"/>
    </location>
</feature>
<proteinExistence type="predicted"/>
<dbReference type="HOGENOM" id="CLU_1001060_0_0_1"/>
<evidence type="ECO:0000313" key="2">
    <source>
        <dbReference type="EMBL" id="EPS26256.1"/>
    </source>
</evidence>
<accession>S7ZC25</accession>
<dbReference type="OrthoDB" id="4367600at2759"/>
<reference evidence="2 3" key="1">
    <citation type="journal article" date="2013" name="PLoS ONE">
        <title>Genomic and secretomic analyses reveal unique features of the lignocellulolytic enzyme system of Penicillium decumbens.</title>
        <authorList>
            <person name="Liu G."/>
            <person name="Zhang L."/>
            <person name="Wei X."/>
            <person name="Zou G."/>
            <person name="Qin Y."/>
            <person name="Ma L."/>
            <person name="Li J."/>
            <person name="Zheng H."/>
            <person name="Wang S."/>
            <person name="Wang C."/>
            <person name="Xun L."/>
            <person name="Zhao G.-P."/>
            <person name="Zhou Z."/>
            <person name="Qu Y."/>
        </authorList>
    </citation>
    <scope>NUCLEOTIDE SEQUENCE [LARGE SCALE GENOMIC DNA]</scope>
    <source>
        <strain evidence="3">114-2 / CGMCC 5302</strain>
    </source>
</reference>
<feature type="region of interest" description="Disordered" evidence="1">
    <location>
        <begin position="197"/>
        <end position="218"/>
    </location>
</feature>
<feature type="region of interest" description="Disordered" evidence="1">
    <location>
        <begin position="282"/>
        <end position="309"/>
    </location>
</feature>
<name>S7ZC25_PENO1</name>
<evidence type="ECO:0000313" key="3">
    <source>
        <dbReference type="Proteomes" id="UP000019376"/>
    </source>
</evidence>
<feature type="compositionally biased region" description="Basic and acidic residues" evidence="1">
    <location>
        <begin position="86"/>
        <end position="97"/>
    </location>
</feature>
<dbReference type="eggNOG" id="ENOG502RN96">
    <property type="taxonomic scope" value="Eukaryota"/>
</dbReference>
<keyword evidence="3" id="KW-1185">Reference proteome</keyword>
<gene>
    <name evidence="2" type="ORF">PDE_01192</name>
</gene>
<sequence>MQCTRSGSSTPLAGRDPDMRWLQLLAHTRGHHSRPASLSGTMSPPSPGSSAYPLPLGNGSHLNMNNNGRVRSRSSATSYFALLSSTEDKHHQHDRPVSRKQHYHHRSSGSGSGSSSGSRSGSGTPTGRHMDDCSSWVPGWLGAYGPHPPPTHHAIDGQYHCSGQSYFPLTEPPTHSLSESSCHGPHVMAPNSSLGTSTLTTTTTPPSTISSTATPFSSPLAPLTDAEIDAMILQFPDLTDGFPPGYPDSMDEMGPFDPAEADAGLASWLNEQHAFALNLSEEPSVGQSKRGLTAEGYSGDMSADGTSTSTGMGIGWETGIKKLKVFHEEFNQGRT</sequence>
<feature type="compositionally biased region" description="Low complexity" evidence="1">
    <location>
        <begin position="113"/>
        <end position="123"/>
    </location>
</feature>
<feature type="compositionally biased region" description="Polar residues" evidence="1">
    <location>
        <begin position="60"/>
        <end position="73"/>
    </location>
</feature>
<dbReference type="PhylomeDB" id="S7ZC25"/>
<dbReference type="EMBL" id="KB644408">
    <property type="protein sequence ID" value="EPS26256.1"/>
    <property type="molecule type" value="Genomic_DNA"/>
</dbReference>
<feature type="compositionally biased region" description="Basic residues" evidence="1">
    <location>
        <begin position="98"/>
        <end position="107"/>
    </location>
</feature>
<protein>
    <submittedName>
        <fullName evidence="2">Uncharacterized protein</fullName>
    </submittedName>
</protein>
<dbReference type="Proteomes" id="UP000019376">
    <property type="component" value="Unassembled WGS sequence"/>
</dbReference>
<feature type="region of interest" description="Disordered" evidence="1">
    <location>
        <begin position="29"/>
        <end position="73"/>
    </location>
</feature>
<evidence type="ECO:0000256" key="1">
    <source>
        <dbReference type="SAM" id="MobiDB-lite"/>
    </source>
</evidence>